<dbReference type="SUPFAM" id="SSF90123">
    <property type="entry name" value="ABC transporter transmembrane region"/>
    <property type="match status" value="2"/>
</dbReference>
<dbReference type="InterPro" id="IPR003439">
    <property type="entry name" value="ABC_transporter-like_ATP-bd"/>
</dbReference>
<evidence type="ECO:0000256" key="9">
    <source>
        <dbReference type="ARBA" id="ARBA00023180"/>
    </source>
</evidence>
<dbReference type="InterPro" id="IPR027417">
    <property type="entry name" value="P-loop_NTPase"/>
</dbReference>
<dbReference type="CDD" id="cd03250">
    <property type="entry name" value="ABCC_MRP_domain1"/>
    <property type="match status" value="1"/>
</dbReference>
<feature type="transmembrane region" description="Helical" evidence="11">
    <location>
        <begin position="1215"/>
        <end position="1238"/>
    </location>
</feature>
<feature type="transmembrane region" description="Helical" evidence="11">
    <location>
        <begin position="70"/>
        <end position="93"/>
    </location>
</feature>
<reference evidence="14 15" key="1">
    <citation type="submission" date="2016-07" db="EMBL/GenBank/DDBJ databases">
        <title>Pervasive Adenine N6-methylation of Active Genes in Fungi.</title>
        <authorList>
            <consortium name="DOE Joint Genome Institute"/>
            <person name="Mondo S.J."/>
            <person name="Dannebaum R.O."/>
            <person name="Kuo R.C."/>
            <person name="Labutti K."/>
            <person name="Haridas S."/>
            <person name="Kuo A."/>
            <person name="Salamov A."/>
            <person name="Ahrendt S.R."/>
            <person name="Lipzen A."/>
            <person name="Sullivan W."/>
            <person name="Andreopoulos W.B."/>
            <person name="Clum A."/>
            <person name="Lindquist E."/>
            <person name="Daum C."/>
            <person name="Ramamoorthy G.K."/>
            <person name="Gryganskyi A."/>
            <person name="Culley D."/>
            <person name="Magnuson J.K."/>
            <person name="James T.Y."/>
            <person name="O'Malley M.A."/>
            <person name="Stajich J.E."/>
            <person name="Spatafora J.W."/>
            <person name="Visel A."/>
            <person name="Grigoriev I.V."/>
        </authorList>
    </citation>
    <scope>NUCLEOTIDE SEQUENCE [LARGE SCALE GENOMIC DNA]</scope>
    <source>
        <strain evidence="14 15">PL171</strain>
    </source>
</reference>
<dbReference type="GO" id="GO:0016020">
    <property type="term" value="C:membrane"/>
    <property type="evidence" value="ECO:0007669"/>
    <property type="project" value="UniProtKB-SubCell"/>
</dbReference>
<dbReference type="CDD" id="cd03244">
    <property type="entry name" value="ABCC_MRP_domain2"/>
    <property type="match status" value="1"/>
</dbReference>
<feature type="transmembrane region" description="Helical" evidence="11">
    <location>
        <begin position="27"/>
        <end position="45"/>
    </location>
</feature>
<dbReference type="InterPro" id="IPR011527">
    <property type="entry name" value="ABC1_TM_dom"/>
</dbReference>
<feature type="transmembrane region" description="Helical" evidence="11">
    <location>
        <begin position="1113"/>
        <end position="1146"/>
    </location>
</feature>
<dbReference type="InterPro" id="IPR056227">
    <property type="entry name" value="TMD0_ABC"/>
</dbReference>
<dbReference type="SMART" id="SM00382">
    <property type="entry name" value="AAA"/>
    <property type="match status" value="2"/>
</dbReference>
<comment type="caution">
    <text evidence="14">The sequence shown here is derived from an EMBL/GenBank/DDBJ whole genome shotgun (WGS) entry which is preliminary data.</text>
</comment>
<keyword evidence="4" id="KW-0677">Repeat</keyword>
<keyword evidence="5" id="KW-0547">Nucleotide-binding</keyword>
<evidence type="ECO:0000256" key="6">
    <source>
        <dbReference type="ARBA" id="ARBA00022840"/>
    </source>
</evidence>
<evidence type="ECO:0000259" key="12">
    <source>
        <dbReference type="PROSITE" id="PS50893"/>
    </source>
</evidence>
<dbReference type="Pfam" id="PF00005">
    <property type="entry name" value="ABC_tran"/>
    <property type="match status" value="2"/>
</dbReference>
<feature type="region of interest" description="Disordered" evidence="10">
    <location>
        <begin position="1556"/>
        <end position="1576"/>
    </location>
</feature>
<organism evidence="14 15">
    <name type="scientific">Catenaria anguillulae PL171</name>
    <dbReference type="NCBI Taxonomy" id="765915"/>
    <lineage>
        <taxon>Eukaryota</taxon>
        <taxon>Fungi</taxon>
        <taxon>Fungi incertae sedis</taxon>
        <taxon>Blastocladiomycota</taxon>
        <taxon>Blastocladiomycetes</taxon>
        <taxon>Blastocladiales</taxon>
        <taxon>Catenariaceae</taxon>
        <taxon>Catenaria</taxon>
    </lineage>
</organism>
<feature type="transmembrane region" description="Helical" evidence="11">
    <location>
        <begin position="411"/>
        <end position="430"/>
    </location>
</feature>
<feature type="transmembrane region" description="Helical" evidence="11">
    <location>
        <begin position="271"/>
        <end position="291"/>
    </location>
</feature>
<dbReference type="InterPro" id="IPR003593">
    <property type="entry name" value="AAA+_ATPase"/>
</dbReference>
<dbReference type="Pfam" id="PF24357">
    <property type="entry name" value="TMD0_ABC"/>
    <property type="match status" value="1"/>
</dbReference>
<dbReference type="PROSITE" id="PS00211">
    <property type="entry name" value="ABC_TRANSPORTER_1"/>
    <property type="match status" value="2"/>
</dbReference>
<dbReference type="Gene3D" id="3.40.50.300">
    <property type="entry name" value="P-loop containing nucleotide triphosphate hydrolases"/>
    <property type="match status" value="2"/>
</dbReference>
<evidence type="ECO:0000256" key="7">
    <source>
        <dbReference type="ARBA" id="ARBA00022989"/>
    </source>
</evidence>
<evidence type="ECO:0008006" key="16">
    <source>
        <dbReference type="Google" id="ProtNLM"/>
    </source>
</evidence>
<dbReference type="STRING" id="765915.A0A1Y2HLS3"/>
<keyword evidence="3 11" id="KW-0812">Transmembrane</keyword>
<evidence type="ECO:0000256" key="11">
    <source>
        <dbReference type="SAM" id="Phobius"/>
    </source>
</evidence>
<dbReference type="CDD" id="cd18579">
    <property type="entry name" value="ABC_6TM_ABCC_D1"/>
    <property type="match status" value="1"/>
</dbReference>
<evidence type="ECO:0000256" key="1">
    <source>
        <dbReference type="ARBA" id="ARBA00004141"/>
    </source>
</evidence>
<dbReference type="OrthoDB" id="6500128at2759"/>
<evidence type="ECO:0000256" key="3">
    <source>
        <dbReference type="ARBA" id="ARBA00022692"/>
    </source>
</evidence>
<proteinExistence type="predicted"/>
<feature type="transmembrane region" description="Helical" evidence="11">
    <location>
        <begin position="99"/>
        <end position="120"/>
    </location>
</feature>
<keyword evidence="9" id="KW-0325">Glycoprotein</keyword>
<protein>
    <recommendedName>
        <fullName evidence="16">P-loop containing nucleoside triphosphate hydrolase protein</fullName>
    </recommendedName>
</protein>
<dbReference type="PANTHER" id="PTHR24223">
    <property type="entry name" value="ATP-BINDING CASSETTE SUB-FAMILY C"/>
    <property type="match status" value="1"/>
</dbReference>
<feature type="transmembrane region" description="Helical" evidence="11">
    <location>
        <begin position="387"/>
        <end position="405"/>
    </location>
</feature>
<feature type="domain" description="ABC transporter" evidence="12">
    <location>
        <begin position="1310"/>
        <end position="1543"/>
    </location>
</feature>
<feature type="transmembrane region" description="Helical" evidence="11">
    <location>
        <begin position="1029"/>
        <end position="1052"/>
    </location>
</feature>
<feature type="domain" description="ABC transmembrane type-1" evidence="13">
    <location>
        <begin position="231"/>
        <end position="554"/>
    </location>
</feature>
<evidence type="ECO:0000256" key="10">
    <source>
        <dbReference type="SAM" id="MobiDB-lite"/>
    </source>
</evidence>
<dbReference type="FunFam" id="3.40.50.300:FF:000997">
    <property type="entry name" value="Multidrug resistance-associated protein 1"/>
    <property type="match status" value="1"/>
</dbReference>
<comment type="subcellular location">
    <subcellularLocation>
        <location evidence="1">Membrane</location>
        <topology evidence="1">Multi-pass membrane protein</topology>
    </subcellularLocation>
</comment>
<dbReference type="GO" id="GO:0005524">
    <property type="term" value="F:ATP binding"/>
    <property type="evidence" value="ECO:0007669"/>
    <property type="project" value="UniProtKB-KW"/>
</dbReference>
<feature type="compositionally biased region" description="Basic and acidic residues" evidence="10">
    <location>
        <begin position="1557"/>
        <end position="1574"/>
    </location>
</feature>
<evidence type="ECO:0000256" key="5">
    <source>
        <dbReference type="ARBA" id="ARBA00022741"/>
    </source>
</evidence>
<sequence>MVPFCPSGRPLSLTAIDTPEIDVDVCFHMGVILPCISIVCLVALANRARFLACERPDLPLDMQAMGRGKYFAKLALSGLNFAIGVASLVTSIASSPWKGAIAVPFGSLFVLVPLGMAVCLHPLEHKRSRRSATSLSTFYTLFLLSLAVHLEPPEARTSFFGKLFFTWVWDLLHRGNQSVLKVTDLWRLPVNLGARLNCDRLAIAWDHERAKRPANPSLLKAIFRAFGVRYALIAVLAIMHAGINFLTPVFVEYFVEYLTLRGTEKARSREEGLVVAILFLVLNMIETVLFGQGFHNVFLEQVRIKAGLQNLVYRKGVRVPSIESVGGGQASSPVEVVDEDALGAKRIDTPTPDSGDGAGAGDGGVKSEILNLATVDTQSISNGIMSLAEMLTAPIAVVVAMYLLYRQVGWAMIVSLVMLLGFTPFMAYFADRMMHYRTLMLTQTDARIKTTTETLASIKTLKLYGWTRVMGDRILGFRNEELKHLKSMQWVMAWQIVLSFVMPTIATAGTLAVAALTSESNSLTSARLFVVLSVMRMLNQPLEALVWGWNPVVEAYVSQGRIRRFLLAKDLDVYVERVRDDDLPEEKGDGAGLSVHVSNAKFAFSGTTEVLDITDLRIERGTLTAVIGSVGAGKTALVQAILGEIVKLNADGRVRVFGPLGIAYVPQHPWVLNTTVKNNVLFGLPMDKEVYHQVIEACALGRDLDVLEKGDETLIGERGIALSGGQRARVSVARATYAALVGNMDLVIMDDPLSAVDAHVDRHMFNSVFHPKSGLLRRKTVLLVTHAIHHLSDVDRILLLDNGRIAEQGSYAQLMTLSGDQGRVAKMVYDYMSKRVSDSDSDVAADTVPAAADPDMSVTLLHGGSGDEDEIQIAGHRQDIILSGRNSPQDDTGAVADETVVNLDENPLLNSPSKATAAAADILRRRSRTVSVHSLADELDYYKDVDLLAAGADLDDEYGGDADANNHLEEKKTGSVSWRVYWQYIKYCGIGNVVFVVLTCFIGTAIGIVVTYWLAAWGSASDRGEDRTAYYLAIYVTIVLSNGLLNGVSIAYSMTVSAIQGARATMQSVLDRVLRAPMSFHSTTTSGKIINRFSSDQNRVDSEIPEIWDHGLWIFMHTAFVVVTILIAAPWFIVVLVPTSLVFFGIQKLYLNVSREVQRMSLILAAPVYSHFSETVSGLACVRAFGHVHRFSIEGEKKFDAASGGAYNLASVQRWLFVALQILGNVIVTAITLFAVLYPHVDSGYMSVALNYSFDITYLLSLAIRLYGQLENAIISVERLKEYSQLPSEADEETPLAAQLSPSWPQEGRIEFKNYSTRYREGLPLVLDGVNVVIEPGAKVGIVGRTGSGKSTLVMSAFRLIEGVSGSIEVDRVDVSTLGLHDLRTRLTVLPQDPVLFDATVRENLDPEHVHDDAALWSALDGAHLGHFIRDKLEAGLDSPLAPNSLSAGQAQLLCLARALLRKSKVLILDEASSSVDHATDEIVQSTIRREFAQCTVMTIAHRIGTIMDADKILVLDCGQVVEYDSPANLLANPESVFYTLAVESKLVGKSGEVIENESKSSHVDRQSPAHGQEDVMEATMVAAGEEV</sequence>
<dbReference type="SUPFAM" id="SSF52540">
    <property type="entry name" value="P-loop containing nucleoside triphosphate hydrolases"/>
    <property type="match status" value="2"/>
</dbReference>
<feature type="domain" description="ABC transmembrane type-1" evidence="13">
    <location>
        <begin position="994"/>
        <end position="1272"/>
    </location>
</feature>
<dbReference type="InterPro" id="IPR044746">
    <property type="entry name" value="ABCC_6TM_D1"/>
</dbReference>
<evidence type="ECO:0000313" key="14">
    <source>
        <dbReference type="EMBL" id="ORZ34042.1"/>
    </source>
</evidence>
<dbReference type="GO" id="GO:0016887">
    <property type="term" value="F:ATP hydrolysis activity"/>
    <property type="evidence" value="ECO:0007669"/>
    <property type="project" value="InterPro"/>
</dbReference>
<keyword evidence="2" id="KW-0813">Transport</keyword>
<dbReference type="InterPro" id="IPR050173">
    <property type="entry name" value="ABC_transporter_C-like"/>
</dbReference>
<feature type="domain" description="ABC transporter" evidence="12">
    <location>
        <begin position="595"/>
        <end position="827"/>
    </location>
</feature>
<dbReference type="InterPro" id="IPR017871">
    <property type="entry name" value="ABC_transporter-like_CS"/>
</dbReference>
<dbReference type="InterPro" id="IPR044726">
    <property type="entry name" value="ABCC_6TM_D2"/>
</dbReference>
<evidence type="ECO:0000313" key="15">
    <source>
        <dbReference type="Proteomes" id="UP000193411"/>
    </source>
</evidence>
<keyword evidence="8 11" id="KW-0472">Membrane</keyword>
<keyword evidence="15" id="KW-1185">Reference proteome</keyword>
<gene>
    <name evidence="14" type="ORF">BCR44DRAFT_1436994</name>
</gene>
<dbReference type="FunFam" id="3.40.50.300:FF:000838">
    <property type="entry name" value="ABC multidrug transporter (Eurofung)"/>
    <property type="match status" value="1"/>
</dbReference>
<evidence type="ECO:0000259" key="13">
    <source>
        <dbReference type="PROSITE" id="PS50929"/>
    </source>
</evidence>
<dbReference type="InterPro" id="IPR036640">
    <property type="entry name" value="ABC1_TM_sf"/>
</dbReference>
<evidence type="ECO:0000256" key="8">
    <source>
        <dbReference type="ARBA" id="ARBA00023136"/>
    </source>
</evidence>
<feature type="transmembrane region" description="Helical" evidence="11">
    <location>
        <begin position="230"/>
        <end position="251"/>
    </location>
</feature>
<dbReference type="PROSITE" id="PS50929">
    <property type="entry name" value="ABC_TM1F"/>
    <property type="match status" value="2"/>
</dbReference>
<evidence type="ECO:0000256" key="4">
    <source>
        <dbReference type="ARBA" id="ARBA00022737"/>
    </source>
</evidence>
<evidence type="ECO:0000256" key="2">
    <source>
        <dbReference type="ARBA" id="ARBA00022448"/>
    </source>
</evidence>
<accession>A0A1Y2HLS3</accession>
<keyword evidence="7 11" id="KW-1133">Transmembrane helix</keyword>
<name>A0A1Y2HLS3_9FUNG</name>
<dbReference type="PROSITE" id="PS50893">
    <property type="entry name" value="ABC_TRANSPORTER_2"/>
    <property type="match status" value="2"/>
</dbReference>
<feature type="transmembrane region" description="Helical" evidence="11">
    <location>
        <begin position="491"/>
        <end position="516"/>
    </location>
</feature>
<dbReference type="Gene3D" id="1.20.1560.10">
    <property type="entry name" value="ABC transporter type 1, transmembrane domain"/>
    <property type="match status" value="2"/>
</dbReference>
<dbReference type="EMBL" id="MCFL01000031">
    <property type="protein sequence ID" value="ORZ34042.1"/>
    <property type="molecule type" value="Genomic_DNA"/>
</dbReference>
<dbReference type="GO" id="GO:0140359">
    <property type="term" value="F:ABC-type transporter activity"/>
    <property type="evidence" value="ECO:0007669"/>
    <property type="project" value="InterPro"/>
</dbReference>
<dbReference type="CDD" id="cd18580">
    <property type="entry name" value="ABC_6TM_ABCC_D2"/>
    <property type="match status" value="1"/>
</dbReference>
<dbReference type="Proteomes" id="UP000193411">
    <property type="component" value="Unassembled WGS sequence"/>
</dbReference>
<dbReference type="Pfam" id="PF00664">
    <property type="entry name" value="ABC_membrane"/>
    <property type="match status" value="2"/>
</dbReference>
<dbReference type="FunFam" id="1.20.1560.10:FF:000013">
    <property type="entry name" value="ABC transporter C family member 2"/>
    <property type="match status" value="1"/>
</dbReference>
<keyword evidence="6" id="KW-0067">ATP-binding</keyword>
<dbReference type="PANTHER" id="PTHR24223:SF399">
    <property type="entry name" value="ABC TRANSPORTER ATNG"/>
    <property type="match status" value="1"/>
</dbReference>
<feature type="transmembrane region" description="Helical" evidence="11">
    <location>
        <begin position="993"/>
        <end position="1017"/>
    </location>
</feature>